<dbReference type="Pfam" id="PF13181">
    <property type="entry name" value="TPR_8"/>
    <property type="match status" value="1"/>
</dbReference>
<dbReference type="Gene3D" id="1.25.40.10">
    <property type="entry name" value="Tetratricopeptide repeat domain"/>
    <property type="match status" value="1"/>
</dbReference>
<proteinExistence type="predicted"/>
<dbReference type="EMBL" id="DPVV01000566">
    <property type="protein sequence ID" value="HCL04140.1"/>
    <property type="molecule type" value="Genomic_DNA"/>
</dbReference>
<reference evidence="2 3" key="1">
    <citation type="journal article" date="2018" name="Nat. Biotechnol.">
        <title>A standardized bacterial taxonomy based on genome phylogeny substantially revises the tree of life.</title>
        <authorList>
            <person name="Parks D.H."/>
            <person name="Chuvochina M."/>
            <person name="Waite D.W."/>
            <person name="Rinke C."/>
            <person name="Skarshewski A."/>
            <person name="Chaumeil P.A."/>
            <person name="Hugenholtz P."/>
        </authorList>
    </citation>
    <scope>NUCLEOTIDE SEQUENCE [LARGE SCALE GENOMIC DNA]</scope>
    <source>
        <strain evidence="2">UBA11728</strain>
    </source>
</reference>
<dbReference type="Pfam" id="PF13424">
    <property type="entry name" value="TPR_12"/>
    <property type="match status" value="1"/>
</dbReference>
<evidence type="ECO:0008006" key="4">
    <source>
        <dbReference type="Google" id="ProtNLM"/>
    </source>
</evidence>
<comment type="caution">
    <text evidence="2">The sequence shown here is derived from an EMBL/GenBank/DDBJ whole genome shotgun (WGS) entry which is preliminary data.</text>
</comment>
<evidence type="ECO:0000256" key="1">
    <source>
        <dbReference type="PROSITE-ProRule" id="PRU00339"/>
    </source>
</evidence>
<dbReference type="Proteomes" id="UP000262969">
    <property type="component" value="Unassembled WGS sequence"/>
</dbReference>
<organism evidence="2 3">
    <name type="scientific">Lachnoclostridium phytofermentans</name>
    <dbReference type="NCBI Taxonomy" id="66219"/>
    <lineage>
        <taxon>Bacteria</taxon>
        <taxon>Bacillati</taxon>
        <taxon>Bacillota</taxon>
        <taxon>Clostridia</taxon>
        <taxon>Lachnospirales</taxon>
        <taxon>Lachnospiraceae</taxon>
    </lineage>
</organism>
<dbReference type="SMART" id="SM00028">
    <property type="entry name" value="TPR"/>
    <property type="match status" value="1"/>
</dbReference>
<evidence type="ECO:0000313" key="2">
    <source>
        <dbReference type="EMBL" id="HCL04140.1"/>
    </source>
</evidence>
<dbReference type="InterPro" id="IPR019734">
    <property type="entry name" value="TPR_rpt"/>
</dbReference>
<sequence>MSFEVKDYEEASKNFRQACELKSDYATVYNLALSFFRQDRYEDALTWFEKALNICDNSDYAETYAASAFHRLTDNLVMG</sequence>
<gene>
    <name evidence="2" type="ORF">DHW61_17315</name>
</gene>
<dbReference type="PROSITE" id="PS50005">
    <property type="entry name" value="TPR"/>
    <property type="match status" value="1"/>
</dbReference>
<dbReference type="SUPFAM" id="SSF48452">
    <property type="entry name" value="TPR-like"/>
    <property type="match status" value="1"/>
</dbReference>
<dbReference type="InterPro" id="IPR011990">
    <property type="entry name" value="TPR-like_helical_dom_sf"/>
</dbReference>
<feature type="repeat" description="TPR" evidence="1">
    <location>
        <begin position="25"/>
        <end position="58"/>
    </location>
</feature>
<evidence type="ECO:0000313" key="3">
    <source>
        <dbReference type="Proteomes" id="UP000262969"/>
    </source>
</evidence>
<keyword evidence="1" id="KW-0802">TPR repeat</keyword>
<name>A0A3D2XAH2_9FIRM</name>
<dbReference type="AlphaFoldDB" id="A0A3D2XAH2"/>
<protein>
    <recommendedName>
        <fullName evidence="4">Tetratricopeptide repeat protein</fullName>
    </recommendedName>
</protein>
<accession>A0A3D2XAH2</accession>